<proteinExistence type="predicted"/>
<dbReference type="Proteomes" id="UP000326837">
    <property type="component" value="Chromosome"/>
</dbReference>
<evidence type="ECO:0000313" key="2">
    <source>
        <dbReference type="EMBL" id="BBO36557.1"/>
    </source>
</evidence>
<protein>
    <submittedName>
        <fullName evidence="2">Uncharacterized protein</fullName>
    </submittedName>
</protein>
<organism evidence="2 3">
    <name type="scientific">Lacipirellula parvula</name>
    <dbReference type="NCBI Taxonomy" id="2650471"/>
    <lineage>
        <taxon>Bacteria</taxon>
        <taxon>Pseudomonadati</taxon>
        <taxon>Planctomycetota</taxon>
        <taxon>Planctomycetia</taxon>
        <taxon>Pirellulales</taxon>
        <taxon>Lacipirellulaceae</taxon>
        <taxon>Lacipirellula</taxon>
    </lineage>
</organism>
<dbReference type="EMBL" id="AP021861">
    <property type="protein sequence ID" value="BBO36557.1"/>
    <property type="molecule type" value="Genomic_DNA"/>
</dbReference>
<reference evidence="3" key="1">
    <citation type="submission" date="2019-10" db="EMBL/GenBank/DDBJ databases">
        <title>Lacipirellula parvula gen. nov., sp. nov., representing a lineage of planctomycetes widespread in freshwater anoxic habitats, and description of the family Lacipirellulaceae.</title>
        <authorList>
            <person name="Dedysh S.N."/>
            <person name="Kulichevskaya I.S."/>
            <person name="Beletsky A.V."/>
            <person name="Rakitin A.L."/>
            <person name="Mardanov A.V."/>
            <person name="Ivanova A.A."/>
            <person name="Saltykova V.X."/>
            <person name="Rijpstra W.I.C."/>
            <person name="Sinninghe Damste J.S."/>
            <person name="Ravin N.V."/>
        </authorList>
    </citation>
    <scope>NUCLEOTIDE SEQUENCE [LARGE SCALE GENOMIC DNA]</scope>
    <source>
        <strain evidence="3">PX69</strain>
    </source>
</reference>
<gene>
    <name evidence="2" type="ORF">PLANPX_6169</name>
</gene>
<sequence>MIADGSTELQQFHDFLGKRLAMGDAAVSVESAVDDFRQYQQELADLQSKLQVAEAQSARGESAPFDAAATKAVLQARLCLA</sequence>
<keyword evidence="3" id="KW-1185">Reference proteome</keyword>
<evidence type="ECO:0000256" key="1">
    <source>
        <dbReference type="SAM" id="Coils"/>
    </source>
</evidence>
<accession>A0A5K7XK61</accession>
<dbReference type="AlphaFoldDB" id="A0A5K7XK61"/>
<keyword evidence="1" id="KW-0175">Coiled coil</keyword>
<name>A0A5K7XK61_9BACT</name>
<evidence type="ECO:0000313" key="3">
    <source>
        <dbReference type="Proteomes" id="UP000326837"/>
    </source>
</evidence>
<dbReference type="RefSeq" id="WP_152101709.1">
    <property type="nucleotide sequence ID" value="NZ_AP021861.1"/>
</dbReference>
<feature type="coiled-coil region" evidence="1">
    <location>
        <begin position="29"/>
        <end position="63"/>
    </location>
</feature>
<dbReference type="KEGG" id="lpav:PLANPX_6169"/>